<dbReference type="AlphaFoldDB" id="A0A8D8PMT8"/>
<dbReference type="Pfam" id="PF04130">
    <property type="entry name" value="GCP_C_terminal"/>
    <property type="match status" value="1"/>
</dbReference>
<dbReference type="GO" id="GO:0051011">
    <property type="term" value="F:microtubule minus-end binding"/>
    <property type="evidence" value="ECO:0007669"/>
    <property type="project" value="TreeGrafter"/>
</dbReference>
<dbReference type="GO" id="GO:0043015">
    <property type="term" value="F:gamma-tubulin binding"/>
    <property type="evidence" value="ECO:0007669"/>
    <property type="project" value="InterPro"/>
</dbReference>
<name>A0A8D8PMT8_9HEMI</name>
<evidence type="ECO:0000256" key="1">
    <source>
        <dbReference type="ARBA" id="ARBA00010337"/>
    </source>
</evidence>
<feature type="domain" description="Gamma tubulin complex component protein N-terminal" evidence="7">
    <location>
        <begin position="198"/>
        <end position="497"/>
    </location>
</feature>
<dbReference type="PANTHER" id="PTHR19302:SF13">
    <property type="entry name" value="GAMMA-TUBULIN COMPLEX COMPONENT 2"/>
    <property type="match status" value="1"/>
</dbReference>
<dbReference type="GO" id="GO:0051321">
    <property type="term" value="P:meiotic cell cycle"/>
    <property type="evidence" value="ECO:0007669"/>
    <property type="project" value="TreeGrafter"/>
</dbReference>
<keyword evidence="4 5" id="KW-0206">Cytoskeleton</keyword>
<keyword evidence="3 5" id="KW-0493">Microtubule</keyword>
<accession>A0A8D8PMT8</accession>
<dbReference type="GO" id="GO:0031122">
    <property type="term" value="P:cytoplasmic microtubule organization"/>
    <property type="evidence" value="ECO:0007669"/>
    <property type="project" value="TreeGrafter"/>
</dbReference>
<comment type="similarity">
    <text evidence="1 5">Belongs to the TUBGCP family.</text>
</comment>
<dbReference type="EMBL" id="HBUF01208871">
    <property type="protein sequence ID" value="CAG6664917.1"/>
    <property type="molecule type" value="Transcribed_RNA"/>
</dbReference>
<dbReference type="InterPro" id="IPR040457">
    <property type="entry name" value="GCP_C"/>
</dbReference>
<dbReference type="InterPro" id="IPR007259">
    <property type="entry name" value="GCP"/>
</dbReference>
<dbReference type="GO" id="GO:0000930">
    <property type="term" value="C:gamma-tubulin complex"/>
    <property type="evidence" value="ECO:0007669"/>
    <property type="project" value="TreeGrafter"/>
</dbReference>
<dbReference type="GO" id="GO:0000922">
    <property type="term" value="C:spindle pole"/>
    <property type="evidence" value="ECO:0007669"/>
    <property type="project" value="InterPro"/>
</dbReference>
<evidence type="ECO:0000256" key="5">
    <source>
        <dbReference type="RuleBase" id="RU363050"/>
    </source>
</evidence>
<dbReference type="Pfam" id="PF17681">
    <property type="entry name" value="GCP_N_terminal"/>
    <property type="match status" value="1"/>
</dbReference>
<dbReference type="GO" id="GO:0007020">
    <property type="term" value="P:microtubule nucleation"/>
    <property type="evidence" value="ECO:0007669"/>
    <property type="project" value="InterPro"/>
</dbReference>
<evidence type="ECO:0000256" key="2">
    <source>
        <dbReference type="ARBA" id="ARBA00022490"/>
    </source>
</evidence>
<organism evidence="8">
    <name type="scientific">Cacopsylla melanoneura</name>
    <dbReference type="NCBI Taxonomy" id="428564"/>
    <lineage>
        <taxon>Eukaryota</taxon>
        <taxon>Metazoa</taxon>
        <taxon>Ecdysozoa</taxon>
        <taxon>Arthropoda</taxon>
        <taxon>Hexapoda</taxon>
        <taxon>Insecta</taxon>
        <taxon>Pterygota</taxon>
        <taxon>Neoptera</taxon>
        <taxon>Paraneoptera</taxon>
        <taxon>Hemiptera</taxon>
        <taxon>Sternorrhyncha</taxon>
        <taxon>Psylloidea</taxon>
        <taxon>Psyllidae</taxon>
        <taxon>Psyllinae</taxon>
        <taxon>Cacopsylla</taxon>
    </lineage>
</organism>
<comment type="subcellular location">
    <subcellularLocation>
        <location evidence="5">Cytoplasm</location>
        <location evidence="5">Cytoskeleton</location>
        <location evidence="5">Microtubule organizing center</location>
    </subcellularLocation>
</comment>
<evidence type="ECO:0000256" key="3">
    <source>
        <dbReference type="ARBA" id="ARBA00022701"/>
    </source>
</evidence>
<dbReference type="EMBL" id="HBUF01343409">
    <property type="protein sequence ID" value="CAG6706628.1"/>
    <property type="molecule type" value="Transcribed_RNA"/>
</dbReference>
<dbReference type="Gene3D" id="1.20.120.1900">
    <property type="entry name" value="Gamma-tubulin complex, C-terminal domain"/>
    <property type="match status" value="1"/>
</dbReference>
<dbReference type="InterPro" id="IPR041470">
    <property type="entry name" value="GCP_N"/>
</dbReference>
<reference evidence="8" key="1">
    <citation type="submission" date="2021-05" db="EMBL/GenBank/DDBJ databases">
        <authorList>
            <person name="Alioto T."/>
            <person name="Alioto T."/>
            <person name="Gomez Garrido J."/>
        </authorList>
    </citation>
    <scope>NUCLEOTIDE SEQUENCE</scope>
</reference>
<dbReference type="GO" id="GO:0005874">
    <property type="term" value="C:microtubule"/>
    <property type="evidence" value="ECO:0007669"/>
    <property type="project" value="UniProtKB-KW"/>
</dbReference>
<dbReference type="EMBL" id="HBUF01563782">
    <property type="protein sequence ID" value="CAG6763592.1"/>
    <property type="molecule type" value="Transcribed_RNA"/>
</dbReference>
<evidence type="ECO:0000313" key="8">
    <source>
        <dbReference type="EMBL" id="CAG6607656.1"/>
    </source>
</evidence>
<sequence>MCEEFEVNNLVDQLITNLGSSLSPEEGLECLSAFNERTIKINDEEYKELALRSENSNDFVNKYQALAAKKIDVLEPYTQLLSYLNTKKKVGAVLNKRMLKMSAAQISTLSSTNSVNIGTPEQDVLIEVKSRLNKCVNDIDRKKALDSSLVENKSLIPEFTRWKEVRPFMSLDFPFENVENFCLPLGGVPSSSQEYELIEDLLCVLMGFQGKFILAQPLASPYTERMFHISTEIESSLSAYARLILPLASYHSYIQRFIEERRLFKWGRVNQALCASFDLYVTDYWNLICSLESEHRKCQLNLSKLFVLVQTSLYSMELMANVANTICKAEARGGRTLSLLHDEVKNFVGHKDYKDICLNLIQKACVPYFESLDYWIHLGQVFDPLCDEFMIVDNISIEKLENDDLDGKYSEDYWVQRYIIKNDYNVPSFLEGVKDKILRTGKYLNVIRQCKASVQLKSAKEKQKQMKYMESSDNCLIRMIDEAYQFASSSLLNLLMKDYDLVNRIRSIKRYFLLEQGDFIVILLDLCEAELMKPIAEVVPGKLESLLDLALRLSSGGKVDPYKENICMDLMSHQLNFQIFTILTISTEAENDYKKPDLNKSLTGLEAFSLGLTVEWPLSLIFNQKIIGCYQMLFRHLLLCKHVERQLCNVWLCQKSIKTASKSTRETYLKCFALRQQMMFCIQNLEYYMMEEVIESNYTQFIRTLNETENIKNIDDVMEKHWTYLSQCMKECMLTSPVLMRTVKQIITCCVQFCDYIQRRQSSSCDSSFPESGAMLSQDEQFESKISEFGEKFSHTLLGLLEAITQMGQDDKGDRLYNILYRENFSGYHSKDLDHRLASKVSRKNTYKKERSTFPTHAQATS</sequence>
<keyword evidence="2 5" id="KW-0963">Cytoplasm</keyword>
<dbReference type="PANTHER" id="PTHR19302">
    <property type="entry name" value="GAMMA TUBULIN COMPLEX PROTEIN"/>
    <property type="match status" value="1"/>
</dbReference>
<dbReference type="GO" id="GO:0051225">
    <property type="term" value="P:spindle assembly"/>
    <property type="evidence" value="ECO:0007669"/>
    <property type="project" value="TreeGrafter"/>
</dbReference>
<dbReference type="EMBL" id="HBUF01008689">
    <property type="protein sequence ID" value="CAG6607656.1"/>
    <property type="molecule type" value="Transcribed_RNA"/>
</dbReference>
<protein>
    <recommendedName>
        <fullName evidence="5">Gamma-tubulin complex component</fullName>
    </recommendedName>
</protein>
<proteinExistence type="inferred from homology"/>
<evidence type="ECO:0000259" key="7">
    <source>
        <dbReference type="Pfam" id="PF17681"/>
    </source>
</evidence>
<evidence type="ECO:0000256" key="4">
    <source>
        <dbReference type="ARBA" id="ARBA00023212"/>
    </source>
</evidence>
<evidence type="ECO:0000259" key="6">
    <source>
        <dbReference type="Pfam" id="PF04130"/>
    </source>
</evidence>
<dbReference type="InterPro" id="IPR042241">
    <property type="entry name" value="GCP_C_sf"/>
</dbReference>
<dbReference type="GO" id="GO:0000278">
    <property type="term" value="P:mitotic cell cycle"/>
    <property type="evidence" value="ECO:0007669"/>
    <property type="project" value="TreeGrafter"/>
</dbReference>
<feature type="domain" description="Gamma tubulin complex component C-terminal" evidence="6">
    <location>
        <begin position="501"/>
        <end position="828"/>
    </location>
</feature>